<evidence type="ECO:0000256" key="1">
    <source>
        <dbReference type="ARBA" id="ARBA00004651"/>
    </source>
</evidence>
<evidence type="ECO:0000256" key="3">
    <source>
        <dbReference type="ARBA" id="ARBA00022692"/>
    </source>
</evidence>
<keyword evidence="2" id="KW-1003">Cell membrane</keyword>
<dbReference type="GO" id="GO:0005886">
    <property type="term" value="C:plasma membrane"/>
    <property type="evidence" value="ECO:0007669"/>
    <property type="project" value="UniProtKB-SubCell"/>
</dbReference>
<feature type="transmembrane region" description="Helical" evidence="6">
    <location>
        <begin position="186"/>
        <end position="209"/>
    </location>
</feature>
<comment type="subcellular location">
    <subcellularLocation>
        <location evidence="1">Cell membrane</location>
        <topology evidence="1">Multi-pass membrane protein</topology>
    </subcellularLocation>
</comment>
<feature type="transmembrane region" description="Helical" evidence="6">
    <location>
        <begin position="36"/>
        <end position="57"/>
    </location>
</feature>
<dbReference type="STRING" id="36805.BOH66_06395"/>
<dbReference type="InterPro" id="IPR001123">
    <property type="entry name" value="LeuE-type"/>
</dbReference>
<dbReference type="KEGG" id="maur:BOH66_06395"/>
<evidence type="ECO:0000256" key="4">
    <source>
        <dbReference type="ARBA" id="ARBA00022989"/>
    </source>
</evidence>
<evidence type="ECO:0000313" key="8">
    <source>
        <dbReference type="Proteomes" id="UP000187185"/>
    </source>
</evidence>
<gene>
    <name evidence="7" type="ORF">BOH66_06395</name>
</gene>
<proteinExistence type="predicted"/>
<dbReference type="AlphaFoldDB" id="A0A1P8U756"/>
<dbReference type="RefSeq" id="WP_076690245.1">
    <property type="nucleotide sequence ID" value="NZ_CP018762.1"/>
</dbReference>
<organism evidence="7 8">
    <name type="scientific">Microbacterium aurum</name>
    <dbReference type="NCBI Taxonomy" id="36805"/>
    <lineage>
        <taxon>Bacteria</taxon>
        <taxon>Bacillati</taxon>
        <taxon>Actinomycetota</taxon>
        <taxon>Actinomycetes</taxon>
        <taxon>Micrococcales</taxon>
        <taxon>Microbacteriaceae</taxon>
        <taxon>Microbacterium</taxon>
    </lineage>
</organism>
<protein>
    <recommendedName>
        <fullName evidence="9">Lysine transporter LysE</fullName>
    </recommendedName>
</protein>
<sequence length="213" mass="21508">MDYVALLGVGMLAGLALAVPLGAIGVLLVQEGSSRGLLLGLPAAFAVATVDMLYRVAALAAGSLLSPIIATLAPWPAVVGGLVLIAMAIFGLFRVLTARKTSGASTPVMSHGRGWGRYALFFGLTAINPATLLYFAAIATGLSTLTSSPLGAGLFVLGVTVASLTWQSALVLLGSALRWRHSARRAIYTGVIGNGTVGVPGALMIFGSLSSAA</sequence>
<name>A0A1P8U756_9MICO</name>
<feature type="transmembrane region" description="Helical" evidence="6">
    <location>
        <begin position="118"/>
        <end position="138"/>
    </location>
</feature>
<keyword evidence="8" id="KW-1185">Reference proteome</keyword>
<evidence type="ECO:0000256" key="5">
    <source>
        <dbReference type="ARBA" id="ARBA00023136"/>
    </source>
</evidence>
<evidence type="ECO:0000256" key="6">
    <source>
        <dbReference type="SAM" id="Phobius"/>
    </source>
</evidence>
<evidence type="ECO:0008006" key="9">
    <source>
        <dbReference type="Google" id="ProtNLM"/>
    </source>
</evidence>
<reference evidence="7 8" key="1">
    <citation type="submission" date="2016-12" db="EMBL/GenBank/DDBJ databases">
        <title>Complete genome sequence of Microbacterium aurum KACC 15219.</title>
        <authorList>
            <person name="Jung Y."/>
            <person name="Shin J.-H."/>
            <person name="Lee Y.-J."/>
            <person name="Yi H."/>
            <person name="Bahn Y.-S."/>
            <person name="Kim J.F."/>
            <person name="Lee D.-W."/>
        </authorList>
    </citation>
    <scope>NUCLEOTIDE SEQUENCE [LARGE SCALE GENOMIC DNA]</scope>
    <source>
        <strain evidence="7 8">KACC 15219</strain>
    </source>
</reference>
<dbReference type="Pfam" id="PF01810">
    <property type="entry name" value="LysE"/>
    <property type="match status" value="1"/>
</dbReference>
<dbReference type="EMBL" id="CP018762">
    <property type="protein sequence ID" value="APZ33929.1"/>
    <property type="molecule type" value="Genomic_DNA"/>
</dbReference>
<accession>A0A1P8U756</accession>
<dbReference type="GO" id="GO:0006865">
    <property type="term" value="P:amino acid transport"/>
    <property type="evidence" value="ECO:0007669"/>
    <property type="project" value="InterPro"/>
</dbReference>
<keyword evidence="3 6" id="KW-0812">Transmembrane</keyword>
<evidence type="ECO:0000313" key="7">
    <source>
        <dbReference type="EMBL" id="APZ33929.1"/>
    </source>
</evidence>
<dbReference type="OrthoDB" id="4774807at2"/>
<keyword evidence="4 6" id="KW-1133">Transmembrane helix</keyword>
<feature type="transmembrane region" description="Helical" evidence="6">
    <location>
        <begin position="150"/>
        <end position="174"/>
    </location>
</feature>
<evidence type="ECO:0000256" key="2">
    <source>
        <dbReference type="ARBA" id="ARBA00022475"/>
    </source>
</evidence>
<feature type="transmembrane region" description="Helical" evidence="6">
    <location>
        <begin position="77"/>
        <end position="97"/>
    </location>
</feature>
<dbReference type="Proteomes" id="UP000187185">
    <property type="component" value="Chromosome"/>
</dbReference>
<keyword evidence="5 6" id="KW-0472">Membrane</keyword>
<feature type="transmembrane region" description="Helical" evidence="6">
    <location>
        <begin position="6"/>
        <end position="29"/>
    </location>
</feature>